<feature type="transmembrane region" description="Helical" evidence="9">
    <location>
        <begin position="106"/>
        <end position="123"/>
    </location>
</feature>
<proteinExistence type="inferred from homology"/>
<feature type="transmembrane region" description="Helical" evidence="9">
    <location>
        <begin position="341"/>
        <end position="363"/>
    </location>
</feature>
<feature type="transmembrane region" description="Helical" evidence="9">
    <location>
        <begin position="369"/>
        <end position="387"/>
    </location>
</feature>
<reference evidence="11" key="1">
    <citation type="submission" date="2018-05" db="EMBL/GenBank/DDBJ databases">
        <title>Azospirillum thermophila sp. nov., a novel isolated from hot spring.</title>
        <authorList>
            <person name="Zhao Z."/>
        </authorList>
    </citation>
    <scope>NUCLEOTIDE SEQUENCE [LARGE SCALE GENOMIC DNA]</scope>
    <source>
        <strain evidence="11">CFH 70021</strain>
        <plasmid evidence="11">unnamed1</plasmid>
    </source>
</reference>
<feature type="transmembrane region" description="Helical" evidence="9">
    <location>
        <begin position="265"/>
        <end position="287"/>
    </location>
</feature>
<feature type="compositionally biased region" description="Basic and acidic residues" evidence="8">
    <location>
        <begin position="11"/>
        <end position="21"/>
    </location>
</feature>
<dbReference type="RefSeq" id="WP_109331300.1">
    <property type="nucleotide sequence ID" value="NZ_CP029356.1"/>
</dbReference>
<dbReference type="Proteomes" id="UP000245629">
    <property type="component" value="Plasmid unnamed1"/>
</dbReference>
<name>A0A2S2CWD2_9PROT</name>
<evidence type="ECO:0000256" key="6">
    <source>
        <dbReference type="ARBA" id="ARBA00023136"/>
    </source>
</evidence>
<keyword evidence="6 9" id="KW-0472">Membrane</keyword>
<keyword evidence="5 9" id="KW-1133">Transmembrane helix</keyword>
<comment type="similarity">
    <text evidence="7">Belongs to the glycosyltransferase 87 family.</text>
</comment>
<dbReference type="Pfam" id="PF09594">
    <property type="entry name" value="GT87"/>
    <property type="match status" value="1"/>
</dbReference>
<feature type="transmembrane region" description="Helical" evidence="9">
    <location>
        <begin position="205"/>
        <end position="221"/>
    </location>
</feature>
<keyword evidence="10" id="KW-0614">Plasmid</keyword>
<dbReference type="OrthoDB" id="8096476at2"/>
<keyword evidence="4 9" id="KW-0812">Transmembrane</keyword>
<feature type="region of interest" description="Disordered" evidence="8">
    <location>
        <begin position="1"/>
        <end position="21"/>
    </location>
</feature>
<evidence type="ECO:0000313" key="10">
    <source>
        <dbReference type="EMBL" id="AWK88715.1"/>
    </source>
</evidence>
<sequence>MPVGPACAQHGRPDGRPDGRPGGRWAAWKGALGAWGVFAIVMAVMAVQRPGRPITYVYRNASIDWWSSVPVYTEGIHGFLYFPSSAVLFGPLAHLPLALCDQVWRLLILAAFTSAVVRAVTLMRPDSRLPVAAWVLALVIPTASINLLRGQCEMMMLALLMHAAIDLAAGRDRRGGALLALTVALKPLALVPALLFFVIRPGVRLPLIVGGLLAAALPFLHPDPAYVAGQYAAMLGKLTTAAAPDRGRWFDLARLLCAMGLSPDYAAMTAVRMAAALATLALALLSARRLNRPTAAFVTLMLAVWYLVLFNPRTEEGSYLNVAVLLALALFVEHRRNPHSLLPLLLAGGLLGLGAHFYGDWVYRPTQMWLKQAVTLVFYGYILQIIATRRTLFDPTPGAMPKPPLAPQPSSA</sequence>
<feature type="transmembrane region" description="Helical" evidence="9">
    <location>
        <begin position="26"/>
        <end position="47"/>
    </location>
</feature>
<evidence type="ECO:0000256" key="7">
    <source>
        <dbReference type="ARBA" id="ARBA00024033"/>
    </source>
</evidence>
<feature type="transmembrane region" description="Helical" evidence="9">
    <location>
        <begin position="79"/>
        <end position="99"/>
    </location>
</feature>
<dbReference type="InterPro" id="IPR018584">
    <property type="entry name" value="GT87"/>
</dbReference>
<keyword evidence="2" id="KW-1003">Cell membrane</keyword>
<evidence type="ECO:0000256" key="4">
    <source>
        <dbReference type="ARBA" id="ARBA00022692"/>
    </source>
</evidence>
<evidence type="ECO:0000256" key="5">
    <source>
        <dbReference type="ARBA" id="ARBA00022989"/>
    </source>
</evidence>
<feature type="transmembrane region" description="Helical" evidence="9">
    <location>
        <begin position="294"/>
        <end position="311"/>
    </location>
</feature>
<protein>
    <recommendedName>
        <fullName evidence="12">DUF2029 domain-containing protein</fullName>
    </recommendedName>
</protein>
<feature type="transmembrane region" description="Helical" evidence="9">
    <location>
        <begin position="129"/>
        <end position="148"/>
    </location>
</feature>
<dbReference type="KEGG" id="azz:DEW08_21745"/>
<evidence type="ECO:0008006" key="12">
    <source>
        <dbReference type="Google" id="ProtNLM"/>
    </source>
</evidence>
<keyword evidence="11" id="KW-1185">Reference proteome</keyword>
<geneLocation type="plasmid" evidence="10 11">
    <name>unnamed1</name>
</geneLocation>
<evidence type="ECO:0000256" key="1">
    <source>
        <dbReference type="ARBA" id="ARBA00004651"/>
    </source>
</evidence>
<gene>
    <name evidence="10" type="ORF">DEW08_21745</name>
</gene>
<evidence type="ECO:0000256" key="9">
    <source>
        <dbReference type="SAM" id="Phobius"/>
    </source>
</evidence>
<feature type="transmembrane region" description="Helical" evidence="9">
    <location>
        <begin position="177"/>
        <end position="198"/>
    </location>
</feature>
<keyword evidence="3" id="KW-0808">Transferase</keyword>
<dbReference type="GO" id="GO:0005886">
    <property type="term" value="C:plasma membrane"/>
    <property type="evidence" value="ECO:0007669"/>
    <property type="project" value="UniProtKB-SubCell"/>
</dbReference>
<accession>A0A2S2CWD2</accession>
<organism evidence="10 11">
    <name type="scientific">Azospirillum thermophilum</name>
    <dbReference type="NCBI Taxonomy" id="2202148"/>
    <lineage>
        <taxon>Bacteria</taxon>
        <taxon>Pseudomonadati</taxon>
        <taxon>Pseudomonadota</taxon>
        <taxon>Alphaproteobacteria</taxon>
        <taxon>Rhodospirillales</taxon>
        <taxon>Azospirillaceae</taxon>
        <taxon>Azospirillum</taxon>
    </lineage>
</organism>
<evidence type="ECO:0000256" key="2">
    <source>
        <dbReference type="ARBA" id="ARBA00022475"/>
    </source>
</evidence>
<dbReference type="GO" id="GO:0016758">
    <property type="term" value="F:hexosyltransferase activity"/>
    <property type="evidence" value="ECO:0007669"/>
    <property type="project" value="InterPro"/>
</dbReference>
<dbReference type="AlphaFoldDB" id="A0A2S2CWD2"/>
<evidence type="ECO:0000256" key="3">
    <source>
        <dbReference type="ARBA" id="ARBA00022679"/>
    </source>
</evidence>
<dbReference type="EMBL" id="CP029356">
    <property type="protein sequence ID" value="AWK88715.1"/>
    <property type="molecule type" value="Genomic_DNA"/>
</dbReference>
<evidence type="ECO:0000313" key="11">
    <source>
        <dbReference type="Proteomes" id="UP000245629"/>
    </source>
</evidence>
<evidence type="ECO:0000256" key="8">
    <source>
        <dbReference type="SAM" id="MobiDB-lite"/>
    </source>
</evidence>
<comment type="subcellular location">
    <subcellularLocation>
        <location evidence="1">Cell membrane</location>
        <topology evidence="1">Multi-pass membrane protein</topology>
    </subcellularLocation>
</comment>